<feature type="transmembrane region" description="Helical" evidence="2">
    <location>
        <begin position="47"/>
        <end position="73"/>
    </location>
</feature>
<protein>
    <submittedName>
        <fullName evidence="4">Uncharacterized protein</fullName>
    </submittedName>
</protein>
<keyword evidence="5" id="KW-1185">Reference proteome</keyword>
<organism evidence="4 5">
    <name type="scientific">Ilex paraguariensis</name>
    <name type="common">yerba mate</name>
    <dbReference type="NCBI Taxonomy" id="185542"/>
    <lineage>
        <taxon>Eukaryota</taxon>
        <taxon>Viridiplantae</taxon>
        <taxon>Streptophyta</taxon>
        <taxon>Embryophyta</taxon>
        <taxon>Tracheophyta</taxon>
        <taxon>Spermatophyta</taxon>
        <taxon>Magnoliopsida</taxon>
        <taxon>eudicotyledons</taxon>
        <taxon>Gunneridae</taxon>
        <taxon>Pentapetalae</taxon>
        <taxon>asterids</taxon>
        <taxon>campanulids</taxon>
        <taxon>Aquifoliales</taxon>
        <taxon>Aquifoliaceae</taxon>
        <taxon>Ilex</taxon>
    </lineage>
</organism>
<comment type="caution">
    <text evidence="4">The sequence shown here is derived from an EMBL/GenBank/DDBJ whole genome shotgun (WGS) entry which is preliminary data.</text>
</comment>
<feature type="region of interest" description="Disordered" evidence="1">
    <location>
        <begin position="1"/>
        <end position="23"/>
    </location>
</feature>
<evidence type="ECO:0000256" key="2">
    <source>
        <dbReference type="SAM" id="Phobius"/>
    </source>
</evidence>
<proteinExistence type="predicted"/>
<dbReference type="Proteomes" id="UP001642360">
    <property type="component" value="Unassembled WGS sequence"/>
</dbReference>
<evidence type="ECO:0000313" key="4">
    <source>
        <dbReference type="EMBL" id="CAK9156426.1"/>
    </source>
</evidence>
<gene>
    <name evidence="3" type="ORF">ILEXP_LOCUS18568</name>
    <name evidence="4" type="ORF">ILEXP_LOCUS24967</name>
</gene>
<evidence type="ECO:0000313" key="3">
    <source>
        <dbReference type="EMBL" id="CAK9150418.1"/>
    </source>
</evidence>
<accession>A0ABC8SGW4</accession>
<evidence type="ECO:0000313" key="5">
    <source>
        <dbReference type="Proteomes" id="UP001642360"/>
    </source>
</evidence>
<keyword evidence="2" id="KW-0812">Transmembrane</keyword>
<dbReference type="EMBL" id="CAUOFW020002036">
    <property type="protein sequence ID" value="CAK9150418.1"/>
    <property type="molecule type" value="Genomic_DNA"/>
</dbReference>
<sequence>MDYKTENTNSHLQSPNSMASGPAVLSSSLAPGFSEKDELLFSNGRNYALLGEITMLVLLLLFTFFIISIVCFLRIKLSPDASKLSPLDQNMSKDSLFHV</sequence>
<dbReference type="AlphaFoldDB" id="A0ABC8SGW4"/>
<name>A0ABC8SGW4_9AQUA</name>
<keyword evidence="2" id="KW-1133">Transmembrane helix</keyword>
<reference evidence="4 5" key="1">
    <citation type="submission" date="2024-02" db="EMBL/GenBank/DDBJ databases">
        <authorList>
            <person name="Vignale AGUSTIN F."/>
            <person name="Sosa J E."/>
            <person name="Modenutti C."/>
        </authorList>
    </citation>
    <scope>NUCLEOTIDE SEQUENCE [LARGE SCALE GENOMIC DNA]</scope>
</reference>
<keyword evidence="2" id="KW-0472">Membrane</keyword>
<evidence type="ECO:0000256" key="1">
    <source>
        <dbReference type="SAM" id="MobiDB-lite"/>
    </source>
</evidence>
<dbReference type="EMBL" id="CAUOFW020002852">
    <property type="protein sequence ID" value="CAK9156426.1"/>
    <property type="molecule type" value="Genomic_DNA"/>
</dbReference>